<proteinExistence type="predicted"/>
<organism evidence="1">
    <name type="scientific">bioreactor metagenome</name>
    <dbReference type="NCBI Taxonomy" id="1076179"/>
    <lineage>
        <taxon>unclassified sequences</taxon>
        <taxon>metagenomes</taxon>
        <taxon>ecological metagenomes</taxon>
    </lineage>
</organism>
<comment type="caution">
    <text evidence="1">The sequence shown here is derived from an EMBL/GenBank/DDBJ whole genome shotgun (WGS) entry which is preliminary data.</text>
</comment>
<reference evidence="1" key="1">
    <citation type="submission" date="2019-08" db="EMBL/GenBank/DDBJ databases">
        <authorList>
            <person name="Kucharzyk K."/>
            <person name="Murdoch R.W."/>
            <person name="Higgins S."/>
            <person name="Loffler F."/>
        </authorList>
    </citation>
    <scope>NUCLEOTIDE SEQUENCE</scope>
</reference>
<name>A0A645AAM9_9ZZZZ</name>
<evidence type="ECO:0000313" key="1">
    <source>
        <dbReference type="EMBL" id="MPM50242.1"/>
    </source>
</evidence>
<sequence length="76" mass="8664">MSVAAKALGLLIDKTISADNVKDKNLFDIFSIQKSPIFKYLVIFNLKSCKFSYNSRLNINLYSHNSIKILISKHDN</sequence>
<dbReference type="AlphaFoldDB" id="A0A645AAM9"/>
<gene>
    <name evidence="1" type="ORF">SDC9_96978</name>
</gene>
<accession>A0A645AAM9</accession>
<dbReference type="EMBL" id="VSSQ01012880">
    <property type="protein sequence ID" value="MPM50242.1"/>
    <property type="molecule type" value="Genomic_DNA"/>
</dbReference>
<protein>
    <submittedName>
        <fullName evidence="1">Uncharacterized protein</fullName>
    </submittedName>
</protein>